<evidence type="ECO:0000313" key="1">
    <source>
        <dbReference type="EMBL" id="KAK2107986.1"/>
    </source>
</evidence>
<reference evidence="1 2" key="1">
    <citation type="submission" date="2023-05" db="EMBL/GenBank/DDBJ databases">
        <title>B98-5 Cell Line De Novo Hybrid Assembly: An Optical Mapping Approach.</title>
        <authorList>
            <person name="Kananen K."/>
            <person name="Auerbach J.A."/>
            <person name="Kautto E."/>
            <person name="Blachly J.S."/>
        </authorList>
    </citation>
    <scope>NUCLEOTIDE SEQUENCE [LARGE SCALE GENOMIC DNA]</scope>
    <source>
        <strain evidence="1">B95-8</strain>
        <tissue evidence="1">Cell line</tissue>
    </source>
</reference>
<name>A0ABQ9VFC5_SAGOE</name>
<protein>
    <submittedName>
        <fullName evidence="1">Uncharacterized protein</fullName>
    </submittedName>
</protein>
<dbReference type="Proteomes" id="UP001266305">
    <property type="component" value="Unassembled WGS sequence"/>
</dbReference>
<proteinExistence type="predicted"/>
<accession>A0ABQ9VFC5</accession>
<dbReference type="EMBL" id="JASSZA010000006">
    <property type="protein sequence ID" value="KAK2107986.1"/>
    <property type="molecule type" value="Genomic_DNA"/>
</dbReference>
<evidence type="ECO:0000313" key="2">
    <source>
        <dbReference type="Proteomes" id="UP001266305"/>
    </source>
</evidence>
<sequence length="72" mass="7914">MSRAGQRLARLIRGRPAGPRVRNVYAAMRRARWISAWLCKIDQQAAVDRTTVAADTGCLFPNGPHPPPFTAA</sequence>
<keyword evidence="2" id="KW-1185">Reference proteome</keyword>
<comment type="caution">
    <text evidence="1">The sequence shown here is derived from an EMBL/GenBank/DDBJ whole genome shotgun (WGS) entry which is preliminary data.</text>
</comment>
<gene>
    <name evidence="1" type="ORF">P7K49_013151</name>
</gene>
<organism evidence="1 2">
    <name type="scientific">Saguinus oedipus</name>
    <name type="common">Cotton-top tamarin</name>
    <name type="synonym">Oedipomidas oedipus</name>
    <dbReference type="NCBI Taxonomy" id="9490"/>
    <lineage>
        <taxon>Eukaryota</taxon>
        <taxon>Metazoa</taxon>
        <taxon>Chordata</taxon>
        <taxon>Craniata</taxon>
        <taxon>Vertebrata</taxon>
        <taxon>Euteleostomi</taxon>
        <taxon>Mammalia</taxon>
        <taxon>Eutheria</taxon>
        <taxon>Euarchontoglires</taxon>
        <taxon>Primates</taxon>
        <taxon>Haplorrhini</taxon>
        <taxon>Platyrrhini</taxon>
        <taxon>Cebidae</taxon>
        <taxon>Callitrichinae</taxon>
        <taxon>Saguinus</taxon>
    </lineage>
</organism>